<evidence type="ECO:0000313" key="2">
    <source>
        <dbReference type="Proteomes" id="UP001232973"/>
    </source>
</evidence>
<name>A0ABT9XN19_9BACL</name>
<evidence type="ECO:0000313" key="1">
    <source>
        <dbReference type="EMBL" id="MDQ0191101.1"/>
    </source>
</evidence>
<dbReference type="Proteomes" id="UP001232973">
    <property type="component" value="Unassembled WGS sequence"/>
</dbReference>
<accession>A0ABT9XN19</accession>
<comment type="caution">
    <text evidence="1">The sequence shown here is derived from an EMBL/GenBank/DDBJ whole genome shotgun (WGS) entry which is preliminary data.</text>
</comment>
<reference evidence="1 2" key="1">
    <citation type="submission" date="2023-07" db="EMBL/GenBank/DDBJ databases">
        <title>Genomic Encyclopedia of Type Strains, Phase IV (KMG-IV): sequencing the most valuable type-strain genomes for metagenomic binning, comparative biology and taxonomic classification.</title>
        <authorList>
            <person name="Goeker M."/>
        </authorList>
    </citation>
    <scope>NUCLEOTIDE SEQUENCE [LARGE SCALE GENOMIC DNA]</scope>
    <source>
        <strain evidence="1 2">DSM 4006</strain>
    </source>
</reference>
<protein>
    <submittedName>
        <fullName evidence="1">Uncharacterized protein</fullName>
    </submittedName>
</protein>
<sequence>MSTKVKAAMILGAMVVFAVAAQAGLVVTP</sequence>
<gene>
    <name evidence="1" type="ORF">J2S03_002969</name>
</gene>
<organism evidence="1 2">
    <name type="scientific">Alicyclobacillus cycloheptanicus</name>
    <dbReference type="NCBI Taxonomy" id="1457"/>
    <lineage>
        <taxon>Bacteria</taxon>
        <taxon>Bacillati</taxon>
        <taxon>Bacillota</taxon>
        <taxon>Bacilli</taxon>
        <taxon>Bacillales</taxon>
        <taxon>Alicyclobacillaceae</taxon>
        <taxon>Alicyclobacillus</taxon>
    </lineage>
</organism>
<dbReference type="EMBL" id="JAUSTP010000031">
    <property type="protein sequence ID" value="MDQ0191101.1"/>
    <property type="molecule type" value="Genomic_DNA"/>
</dbReference>
<proteinExistence type="predicted"/>
<keyword evidence="2" id="KW-1185">Reference proteome</keyword>